<keyword evidence="1" id="KW-0472">Membrane</keyword>
<feature type="transmembrane region" description="Helical" evidence="1">
    <location>
        <begin position="147"/>
        <end position="165"/>
    </location>
</feature>
<dbReference type="EMBL" id="JACHXU010000013">
    <property type="protein sequence ID" value="MBB3208054.1"/>
    <property type="molecule type" value="Genomic_DNA"/>
</dbReference>
<evidence type="ECO:0000256" key="1">
    <source>
        <dbReference type="SAM" id="Phobius"/>
    </source>
</evidence>
<name>A0A7W5E1I2_9BACT</name>
<dbReference type="AlphaFoldDB" id="A0A7W5E1I2"/>
<evidence type="ECO:0000313" key="2">
    <source>
        <dbReference type="EMBL" id="MBB3208054.1"/>
    </source>
</evidence>
<keyword evidence="1" id="KW-0812">Transmembrane</keyword>
<keyword evidence="3" id="KW-1185">Reference proteome</keyword>
<keyword evidence="1" id="KW-1133">Transmembrane helix</keyword>
<proteinExistence type="predicted"/>
<gene>
    <name evidence="2" type="ORF">FHS27_003881</name>
</gene>
<feature type="transmembrane region" description="Helical" evidence="1">
    <location>
        <begin position="7"/>
        <end position="29"/>
    </location>
</feature>
<comment type="caution">
    <text evidence="2">The sequence shown here is derived from an EMBL/GenBank/DDBJ whole genome shotgun (WGS) entry which is preliminary data.</text>
</comment>
<feature type="transmembrane region" description="Helical" evidence="1">
    <location>
        <begin position="114"/>
        <end position="135"/>
    </location>
</feature>
<organism evidence="2 3">
    <name type="scientific">Aporhodopirellula rubra</name>
    <dbReference type="NCBI Taxonomy" id="980271"/>
    <lineage>
        <taxon>Bacteria</taxon>
        <taxon>Pseudomonadati</taxon>
        <taxon>Planctomycetota</taxon>
        <taxon>Planctomycetia</taxon>
        <taxon>Pirellulales</taxon>
        <taxon>Pirellulaceae</taxon>
        <taxon>Aporhodopirellula</taxon>
    </lineage>
</organism>
<protein>
    <submittedName>
        <fullName evidence="2">Uncharacterized protein</fullName>
    </submittedName>
</protein>
<feature type="transmembrane region" description="Helical" evidence="1">
    <location>
        <begin position="80"/>
        <end position="102"/>
    </location>
</feature>
<dbReference type="Proteomes" id="UP000536179">
    <property type="component" value="Unassembled WGS sequence"/>
</dbReference>
<reference evidence="2 3" key="1">
    <citation type="submission" date="2020-08" db="EMBL/GenBank/DDBJ databases">
        <title>Genomic Encyclopedia of Type Strains, Phase III (KMG-III): the genomes of soil and plant-associated and newly described type strains.</title>
        <authorList>
            <person name="Whitman W."/>
        </authorList>
    </citation>
    <scope>NUCLEOTIDE SEQUENCE [LARGE SCALE GENOMIC DNA]</scope>
    <source>
        <strain evidence="2 3">CECT 8075</strain>
    </source>
</reference>
<accession>A0A7W5E1I2</accession>
<sequence length="180" mass="19705">MRIVLASLLAAIVLFFAGFFWWGFLMIIAEPAHVLEDETLAEQIDASLAESGLYIYPDYASQEQGGPTALLFYNSEPAPMLAIMGAGFLHMFVTALFVSLVVSRLDIASTRGRIALVTCFGIFAAVWANGGHLIWWRHPYLWTAFHIGYDVLSWALAGIVIALIVKPTIHGSTETDVAVS</sequence>
<dbReference type="RefSeq" id="WP_184306293.1">
    <property type="nucleotide sequence ID" value="NZ_JACHXU010000013.1"/>
</dbReference>
<evidence type="ECO:0000313" key="3">
    <source>
        <dbReference type="Proteomes" id="UP000536179"/>
    </source>
</evidence>